<reference evidence="2 3" key="1">
    <citation type="submission" date="2017-03" db="EMBL/GenBank/DDBJ databases">
        <authorList>
            <person name="Afonso C.L."/>
            <person name="Miller P.J."/>
            <person name="Scott M.A."/>
            <person name="Spackman E."/>
            <person name="Goraichik I."/>
            <person name="Dimitrov K.M."/>
            <person name="Suarez D.L."/>
            <person name="Swayne D.E."/>
        </authorList>
    </citation>
    <scope>NUCLEOTIDE SEQUENCE [LARGE SCALE GENOMIC DNA]</scope>
    <source>
        <strain evidence="2 3">CECT 8287</strain>
    </source>
</reference>
<dbReference type="EMBL" id="FWFL01000003">
    <property type="protein sequence ID" value="SLN33145.1"/>
    <property type="molecule type" value="Genomic_DNA"/>
</dbReference>
<dbReference type="PANTHER" id="PTHR41521:SF4">
    <property type="entry name" value="BLR0684 PROTEIN"/>
    <property type="match status" value="1"/>
</dbReference>
<proteinExistence type="predicted"/>
<protein>
    <recommendedName>
        <fullName evidence="1">DUF1330 domain-containing protein</fullName>
    </recommendedName>
</protein>
<sequence>MPAYVIGQLDIHDPDAYQAYLNGFMPSFQRHGGELLATSRAETQILEGSWAMPRTVIMRFPSLENARAWHDDPDYVELAKIRHQTASTNLVVIDGIA</sequence>
<dbReference type="InterPro" id="IPR010753">
    <property type="entry name" value="DUF1330"/>
</dbReference>
<dbReference type="Proteomes" id="UP000193827">
    <property type="component" value="Unassembled WGS sequence"/>
</dbReference>
<dbReference type="Pfam" id="PF07045">
    <property type="entry name" value="DUF1330"/>
    <property type="match status" value="1"/>
</dbReference>
<accession>A0A1Y5S5U1</accession>
<evidence type="ECO:0000313" key="3">
    <source>
        <dbReference type="Proteomes" id="UP000193827"/>
    </source>
</evidence>
<gene>
    <name evidence="2" type="ORF">PEL8287_01615</name>
</gene>
<dbReference type="RefSeq" id="WP_085891832.1">
    <property type="nucleotide sequence ID" value="NZ_FWFL01000003.1"/>
</dbReference>
<dbReference type="OrthoDB" id="9806380at2"/>
<name>A0A1Y5S5U1_9RHOB</name>
<dbReference type="PANTHER" id="PTHR41521">
    <property type="match status" value="1"/>
</dbReference>
<feature type="domain" description="DUF1330" evidence="1">
    <location>
        <begin position="2"/>
        <end position="95"/>
    </location>
</feature>
<dbReference type="SUPFAM" id="SSF54909">
    <property type="entry name" value="Dimeric alpha+beta barrel"/>
    <property type="match status" value="1"/>
</dbReference>
<dbReference type="InterPro" id="IPR011008">
    <property type="entry name" value="Dimeric_a/b-barrel"/>
</dbReference>
<organism evidence="2 3">
    <name type="scientific">Roseovarius litorisediminis</name>
    <dbReference type="NCBI Taxonomy" id="1312363"/>
    <lineage>
        <taxon>Bacteria</taxon>
        <taxon>Pseudomonadati</taxon>
        <taxon>Pseudomonadota</taxon>
        <taxon>Alphaproteobacteria</taxon>
        <taxon>Rhodobacterales</taxon>
        <taxon>Roseobacteraceae</taxon>
        <taxon>Roseovarius</taxon>
    </lineage>
</organism>
<dbReference type="Gene3D" id="3.30.70.100">
    <property type="match status" value="1"/>
</dbReference>
<evidence type="ECO:0000259" key="1">
    <source>
        <dbReference type="Pfam" id="PF07045"/>
    </source>
</evidence>
<dbReference type="AlphaFoldDB" id="A0A1Y5S5U1"/>
<evidence type="ECO:0000313" key="2">
    <source>
        <dbReference type="EMBL" id="SLN33145.1"/>
    </source>
</evidence>
<keyword evidence="3" id="KW-1185">Reference proteome</keyword>